<comment type="cofactor">
    <cofactor evidence="1">
        <name>a divalent metal cation</name>
        <dbReference type="ChEBI" id="CHEBI:60240"/>
    </cofactor>
</comment>
<reference evidence="4 5" key="1">
    <citation type="journal article" date="2021" name="Elife">
        <title>Chloroplast acquisition without the gene transfer in kleptoplastic sea slugs, Plakobranchus ocellatus.</title>
        <authorList>
            <person name="Maeda T."/>
            <person name="Takahashi S."/>
            <person name="Yoshida T."/>
            <person name="Shimamura S."/>
            <person name="Takaki Y."/>
            <person name="Nagai Y."/>
            <person name="Toyoda A."/>
            <person name="Suzuki Y."/>
            <person name="Arimoto A."/>
            <person name="Ishii H."/>
            <person name="Satoh N."/>
            <person name="Nishiyama T."/>
            <person name="Hasebe M."/>
            <person name="Maruyama T."/>
            <person name="Minagawa J."/>
            <person name="Obokata J."/>
            <person name="Shigenobu S."/>
        </authorList>
    </citation>
    <scope>NUCLEOTIDE SEQUENCE [LARGE SCALE GENOMIC DNA]</scope>
</reference>
<dbReference type="EMBL" id="BLXT01002256">
    <property type="protein sequence ID" value="GFN92574.1"/>
    <property type="molecule type" value="Genomic_DNA"/>
</dbReference>
<evidence type="ECO:0000256" key="1">
    <source>
        <dbReference type="ARBA" id="ARBA00001968"/>
    </source>
</evidence>
<evidence type="ECO:0000313" key="4">
    <source>
        <dbReference type="EMBL" id="GFN92574.1"/>
    </source>
</evidence>
<name>A0AAV3ZDE1_9GAST</name>
<dbReference type="Pfam" id="PF13359">
    <property type="entry name" value="DDE_Tnp_4"/>
    <property type="match status" value="1"/>
</dbReference>
<keyword evidence="2" id="KW-0479">Metal-binding</keyword>
<evidence type="ECO:0000313" key="5">
    <source>
        <dbReference type="Proteomes" id="UP000735302"/>
    </source>
</evidence>
<feature type="domain" description="DDE Tnp4" evidence="3">
    <location>
        <begin position="2"/>
        <end position="133"/>
    </location>
</feature>
<dbReference type="GO" id="GO:0046872">
    <property type="term" value="F:metal ion binding"/>
    <property type="evidence" value="ECO:0007669"/>
    <property type="project" value="UniProtKB-KW"/>
</dbReference>
<dbReference type="Proteomes" id="UP000735302">
    <property type="component" value="Unassembled WGS sequence"/>
</dbReference>
<organism evidence="4 5">
    <name type="scientific">Plakobranchus ocellatus</name>
    <dbReference type="NCBI Taxonomy" id="259542"/>
    <lineage>
        <taxon>Eukaryota</taxon>
        <taxon>Metazoa</taxon>
        <taxon>Spiralia</taxon>
        <taxon>Lophotrochozoa</taxon>
        <taxon>Mollusca</taxon>
        <taxon>Gastropoda</taxon>
        <taxon>Heterobranchia</taxon>
        <taxon>Euthyneura</taxon>
        <taxon>Panpulmonata</taxon>
        <taxon>Sacoglossa</taxon>
        <taxon>Placobranchoidea</taxon>
        <taxon>Plakobranchidae</taxon>
        <taxon>Plakobranchus</taxon>
    </lineage>
</organism>
<keyword evidence="5" id="KW-1185">Reference proteome</keyword>
<dbReference type="InterPro" id="IPR027806">
    <property type="entry name" value="HARBI1_dom"/>
</dbReference>
<evidence type="ECO:0000259" key="3">
    <source>
        <dbReference type="Pfam" id="PF13359"/>
    </source>
</evidence>
<evidence type="ECO:0000256" key="2">
    <source>
        <dbReference type="ARBA" id="ARBA00022723"/>
    </source>
</evidence>
<proteinExistence type="predicted"/>
<comment type="caution">
    <text evidence="4">The sequence shown here is derived from an EMBL/GenBank/DDBJ whole genome shotgun (WGS) entry which is preliminary data.</text>
</comment>
<gene>
    <name evidence="4" type="ORF">PoB_001908000</name>
</gene>
<accession>A0AAV3ZDE1</accession>
<sequence>MHIQTPPKSESNFYNYKQFFSIVLQGVVDSDLKFIAVEVGAYGKESDGGICSRSDTKSYFEENVMGLPDLAPLPDSPASASFPYFLIGDAAYHLNPFLITLFSGPMTQQRQILYNCRHSRVRKCIECALAFWQQN</sequence>
<protein>
    <submittedName>
        <fullName evidence="4">Protein alp1-like</fullName>
    </submittedName>
</protein>
<dbReference type="AlphaFoldDB" id="A0AAV3ZDE1"/>